<evidence type="ECO:0000259" key="12">
    <source>
        <dbReference type="PROSITE" id="PS50885"/>
    </source>
</evidence>
<dbReference type="Pfam" id="PF00072">
    <property type="entry name" value="Response_reg"/>
    <property type="match status" value="1"/>
</dbReference>
<dbReference type="PANTHER" id="PTHR43065">
    <property type="entry name" value="SENSOR HISTIDINE KINASE"/>
    <property type="match status" value="1"/>
</dbReference>
<dbReference type="SUPFAM" id="SSF55785">
    <property type="entry name" value="PYP-like sensor domain (PAS domain)"/>
    <property type="match status" value="1"/>
</dbReference>
<evidence type="ECO:0000256" key="1">
    <source>
        <dbReference type="ARBA" id="ARBA00000085"/>
    </source>
</evidence>
<dbReference type="SMART" id="SM00387">
    <property type="entry name" value="HATPase_c"/>
    <property type="match status" value="1"/>
</dbReference>
<dbReference type="EC" id="2.7.13.3" evidence="3"/>
<gene>
    <name evidence="13" type="ORF">GRH90_17900</name>
</gene>
<dbReference type="InterPro" id="IPR036890">
    <property type="entry name" value="HATPase_C_sf"/>
</dbReference>
<comment type="catalytic activity">
    <reaction evidence="1">
        <text>ATP + protein L-histidine = ADP + protein N-phospho-L-histidine.</text>
        <dbReference type="EC" id="2.7.13.3"/>
    </reaction>
</comment>
<feature type="modified residue" description="4-aspartylphosphate" evidence="7">
    <location>
        <position position="634"/>
    </location>
</feature>
<dbReference type="GO" id="GO:0000155">
    <property type="term" value="F:phosphorelay sensor kinase activity"/>
    <property type="evidence" value="ECO:0007669"/>
    <property type="project" value="InterPro"/>
</dbReference>
<evidence type="ECO:0000256" key="5">
    <source>
        <dbReference type="ARBA" id="ARBA00022679"/>
    </source>
</evidence>
<dbReference type="Gene3D" id="3.30.450.20">
    <property type="entry name" value="PAS domain"/>
    <property type="match status" value="1"/>
</dbReference>
<dbReference type="Pfam" id="PF00512">
    <property type="entry name" value="HisKA"/>
    <property type="match status" value="1"/>
</dbReference>
<dbReference type="Gene3D" id="1.10.287.130">
    <property type="match status" value="1"/>
</dbReference>
<evidence type="ECO:0000256" key="4">
    <source>
        <dbReference type="ARBA" id="ARBA00022553"/>
    </source>
</evidence>
<dbReference type="SMART" id="SM00388">
    <property type="entry name" value="HisKA"/>
    <property type="match status" value="1"/>
</dbReference>
<reference evidence="13 14" key="2">
    <citation type="submission" date="2020-02" db="EMBL/GenBank/DDBJ databases">
        <title>The new genus of Enterobacteriales.</title>
        <authorList>
            <person name="Kim I.S."/>
        </authorList>
    </citation>
    <scope>NUCLEOTIDE SEQUENCE [LARGE SCALE GENOMIC DNA]</scope>
    <source>
        <strain evidence="13 14">SAP-6</strain>
    </source>
</reference>
<dbReference type="Gene3D" id="3.30.565.10">
    <property type="entry name" value="Histidine kinase-like ATPase, C-terminal domain"/>
    <property type="match status" value="1"/>
</dbReference>
<organism evidence="13 14">
    <name type="scientific">Acerihabitans arboris</name>
    <dbReference type="NCBI Taxonomy" id="2691583"/>
    <lineage>
        <taxon>Bacteria</taxon>
        <taxon>Pseudomonadati</taxon>
        <taxon>Pseudomonadota</taxon>
        <taxon>Gammaproteobacteria</taxon>
        <taxon>Enterobacterales</taxon>
        <taxon>Pectobacteriaceae</taxon>
        <taxon>Acerihabitans</taxon>
    </lineage>
</organism>
<sequence length="706" mass="76390">MSGWPGAQDAGASLEQAGAPGSAVAATRREGASPAAGAAQRVNAPPAAGSVSTLLGDKIRLFMLSQQSLGPLGRDLSASDLAIAYYTYHIKALVGMLNGDINLYVQKVAGESRERIRQTHSELTSIIYFIGLFALLSLVITLFAGWYIYRNLGSNLSVIADAMSRLAGGERQVSVPGLQRRDELGDLARAFNVFAGNTASLEQTSRLLKEKSTQLENTFLAMRDGFALFDRRGHLVVWNPQYPLLLGLPGTLLFRGQHYRELLAALGRGQAKVPGYPDWREVSVHLREAQPRALEMHLADGHILELRFSPVPRHGMVNVVLDRSERKALEQALVHSQKMKAVGQLTGGLAHDFNNLLAVIIGSLELCGTGDGRDGERIDRALKAAGRGAQLTQRLLAFSRKQALHPRAVPLAELVDNLSELLRHSLSVNLSLKIEPQLPGWYAWIDVNQLENAIMNLVVNARDAMEGRGGEIVIRTYNQRVVRTGGRKQDMVTLEVRDSGCGMSAEVQSQVFEPFFTTKALGNGSGLGLSMVYGFIRQSGGRVQIESSPGAGTLVRLQLPRAPAMAPGPAPLPGPGPAGREDLLVLILDDQEDVRETLREQLHQLGYLTLATGDSAEALMLIERTPDIDVLISDLMLPGDHSGADVIRLARLENPALATLLVSGQDMRQDGGGLPDAVTLLRKPFTLAQLAQALRRARGAKIRQDA</sequence>
<dbReference type="GO" id="GO:0016020">
    <property type="term" value="C:membrane"/>
    <property type="evidence" value="ECO:0007669"/>
    <property type="project" value="UniProtKB-SubCell"/>
</dbReference>
<name>A0A845SMI9_9GAMM</name>
<feature type="transmembrane region" description="Helical" evidence="9">
    <location>
        <begin position="126"/>
        <end position="149"/>
    </location>
</feature>
<dbReference type="SUPFAM" id="SSF47384">
    <property type="entry name" value="Homodimeric domain of signal transducing histidine kinase"/>
    <property type="match status" value="1"/>
</dbReference>
<keyword evidence="9" id="KW-1133">Transmembrane helix</keyword>
<keyword evidence="5" id="KW-0808">Transferase</keyword>
<dbReference type="PANTHER" id="PTHR43065:SF42">
    <property type="entry name" value="TWO-COMPONENT SENSOR PPRA"/>
    <property type="match status" value="1"/>
</dbReference>
<dbReference type="PROSITE" id="PS50109">
    <property type="entry name" value="HIS_KIN"/>
    <property type="match status" value="1"/>
</dbReference>
<keyword evidence="9" id="KW-0812">Transmembrane</keyword>
<keyword evidence="6" id="KW-0418">Kinase</keyword>
<dbReference type="PROSITE" id="PS50885">
    <property type="entry name" value="HAMP"/>
    <property type="match status" value="1"/>
</dbReference>
<dbReference type="Pfam" id="PF12860">
    <property type="entry name" value="PAS_7"/>
    <property type="match status" value="1"/>
</dbReference>
<dbReference type="Pfam" id="PF02518">
    <property type="entry name" value="HATPase_c"/>
    <property type="match status" value="1"/>
</dbReference>
<feature type="region of interest" description="Disordered" evidence="8">
    <location>
        <begin position="1"/>
        <end position="41"/>
    </location>
</feature>
<dbReference type="InterPro" id="IPR011006">
    <property type="entry name" value="CheY-like_superfamily"/>
</dbReference>
<evidence type="ECO:0000256" key="3">
    <source>
        <dbReference type="ARBA" id="ARBA00012438"/>
    </source>
</evidence>
<dbReference type="SUPFAM" id="SSF158472">
    <property type="entry name" value="HAMP domain-like"/>
    <property type="match status" value="1"/>
</dbReference>
<comment type="subcellular location">
    <subcellularLocation>
        <location evidence="2">Membrane</location>
    </subcellularLocation>
</comment>
<dbReference type="InterPro" id="IPR001789">
    <property type="entry name" value="Sig_transdc_resp-reg_receiver"/>
</dbReference>
<keyword evidence="9" id="KW-0472">Membrane</keyword>
<dbReference type="Gene3D" id="3.40.50.2300">
    <property type="match status" value="1"/>
</dbReference>
<evidence type="ECO:0000259" key="11">
    <source>
        <dbReference type="PROSITE" id="PS50110"/>
    </source>
</evidence>
<evidence type="ECO:0000259" key="10">
    <source>
        <dbReference type="PROSITE" id="PS50109"/>
    </source>
</evidence>
<feature type="domain" description="Response regulatory" evidence="11">
    <location>
        <begin position="584"/>
        <end position="698"/>
    </location>
</feature>
<evidence type="ECO:0000256" key="6">
    <source>
        <dbReference type="ARBA" id="ARBA00022777"/>
    </source>
</evidence>
<dbReference type="Gene3D" id="6.10.340.10">
    <property type="match status" value="1"/>
</dbReference>
<dbReference type="PROSITE" id="PS50110">
    <property type="entry name" value="RESPONSE_REGULATORY"/>
    <property type="match status" value="1"/>
</dbReference>
<feature type="domain" description="Histidine kinase" evidence="10">
    <location>
        <begin position="348"/>
        <end position="563"/>
    </location>
</feature>
<dbReference type="CDD" id="cd06225">
    <property type="entry name" value="HAMP"/>
    <property type="match status" value="1"/>
</dbReference>
<evidence type="ECO:0000313" key="13">
    <source>
        <dbReference type="EMBL" id="NDL64612.1"/>
    </source>
</evidence>
<dbReference type="Proteomes" id="UP000461443">
    <property type="component" value="Unassembled WGS sequence"/>
</dbReference>
<dbReference type="InterPro" id="IPR003660">
    <property type="entry name" value="HAMP_dom"/>
</dbReference>
<dbReference type="CDD" id="cd00082">
    <property type="entry name" value="HisKA"/>
    <property type="match status" value="1"/>
</dbReference>
<evidence type="ECO:0000256" key="2">
    <source>
        <dbReference type="ARBA" id="ARBA00004370"/>
    </source>
</evidence>
<dbReference type="InterPro" id="IPR005467">
    <property type="entry name" value="His_kinase_dom"/>
</dbReference>
<dbReference type="InterPro" id="IPR004358">
    <property type="entry name" value="Sig_transdc_His_kin-like_C"/>
</dbReference>
<comment type="caution">
    <text evidence="13">The sequence shown here is derived from an EMBL/GenBank/DDBJ whole genome shotgun (WGS) entry which is preliminary data.</text>
</comment>
<dbReference type="SMART" id="SM00304">
    <property type="entry name" value="HAMP"/>
    <property type="match status" value="1"/>
</dbReference>
<dbReference type="InterPro" id="IPR003661">
    <property type="entry name" value="HisK_dim/P_dom"/>
</dbReference>
<dbReference type="PRINTS" id="PR00344">
    <property type="entry name" value="BCTRLSENSOR"/>
</dbReference>
<evidence type="ECO:0000256" key="8">
    <source>
        <dbReference type="SAM" id="MobiDB-lite"/>
    </source>
</evidence>
<evidence type="ECO:0000256" key="9">
    <source>
        <dbReference type="SAM" id="Phobius"/>
    </source>
</evidence>
<keyword evidence="14" id="KW-1185">Reference proteome</keyword>
<reference evidence="13 14" key="1">
    <citation type="submission" date="2019-12" db="EMBL/GenBank/DDBJ databases">
        <authorList>
            <person name="Lee S.D."/>
        </authorList>
    </citation>
    <scope>NUCLEOTIDE SEQUENCE [LARGE SCALE GENOMIC DNA]</scope>
    <source>
        <strain evidence="13 14">SAP-6</strain>
    </source>
</reference>
<dbReference type="InterPro" id="IPR035965">
    <property type="entry name" value="PAS-like_dom_sf"/>
</dbReference>
<evidence type="ECO:0000313" key="14">
    <source>
        <dbReference type="Proteomes" id="UP000461443"/>
    </source>
</evidence>
<keyword evidence="4 7" id="KW-0597">Phosphoprotein</keyword>
<protein>
    <recommendedName>
        <fullName evidence="3">histidine kinase</fullName>
        <ecNumber evidence="3">2.7.13.3</ecNumber>
    </recommendedName>
</protein>
<dbReference type="InterPro" id="IPR036097">
    <property type="entry name" value="HisK_dim/P_sf"/>
</dbReference>
<dbReference type="SUPFAM" id="SSF52172">
    <property type="entry name" value="CheY-like"/>
    <property type="match status" value="1"/>
</dbReference>
<dbReference type="Pfam" id="PF00672">
    <property type="entry name" value="HAMP"/>
    <property type="match status" value="1"/>
</dbReference>
<dbReference type="AlphaFoldDB" id="A0A845SMI9"/>
<evidence type="ECO:0000256" key="7">
    <source>
        <dbReference type="PROSITE-ProRule" id="PRU00169"/>
    </source>
</evidence>
<proteinExistence type="predicted"/>
<dbReference type="EMBL" id="WUBS01000013">
    <property type="protein sequence ID" value="NDL64612.1"/>
    <property type="molecule type" value="Genomic_DNA"/>
</dbReference>
<feature type="domain" description="HAMP" evidence="12">
    <location>
        <begin position="150"/>
        <end position="203"/>
    </location>
</feature>
<accession>A0A845SMI9</accession>
<dbReference type="SMART" id="SM00448">
    <property type="entry name" value="REC"/>
    <property type="match status" value="1"/>
</dbReference>
<dbReference type="InterPro" id="IPR003594">
    <property type="entry name" value="HATPase_dom"/>
</dbReference>
<dbReference type="SUPFAM" id="SSF55874">
    <property type="entry name" value="ATPase domain of HSP90 chaperone/DNA topoisomerase II/histidine kinase"/>
    <property type="match status" value="1"/>
</dbReference>